<dbReference type="EMBL" id="GDID01006372">
    <property type="protein sequence ID" value="JAP90234.1"/>
    <property type="molecule type" value="Transcribed_RNA"/>
</dbReference>
<accession>A0A146K2X4</accession>
<proteinExistence type="predicted"/>
<organism evidence="1">
    <name type="scientific">Trepomonas sp. PC1</name>
    <dbReference type="NCBI Taxonomy" id="1076344"/>
    <lineage>
        <taxon>Eukaryota</taxon>
        <taxon>Metamonada</taxon>
        <taxon>Diplomonadida</taxon>
        <taxon>Hexamitidae</taxon>
        <taxon>Hexamitinae</taxon>
        <taxon>Trepomonas</taxon>
    </lineage>
</organism>
<dbReference type="AlphaFoldDB" id="A0A146K2X4"/>
<protein>
    <submittedName>
        <fullName evidence="1">Uncharacterized protein</fullName>
    </submittedName>
</protein>
<feature type="non-terminal residue" evidence="1">
    <location>
        <position position="1"/>
    </location>
</feature>
<name>A0A146K2X4_9EUKA</name>
<sequence length="756" mass="87315">VDQGKKLVVTVCPKNLINQFNQLKFEQVVLQCQCSVQFFSQILSLPDLNQIQSDVDQGKKLVVTVCPKNLINQFDELPFQSVDLKCTVSSQFLSQIFSLPNLKSLNNESPQDSILTIAQSTSYFVENLAQLPFQTVNLQQNISAYFLSSLFFLPNLKTFNAMNQQRKPLILKCLPANAIQGLQNFEFSDVVLKTHMDFKLMDALLKHKIDNIPHFQQVSYVFGQQMLQMSEEQLQKTKRIVFYKADPKMLRQIPFKCLTGQITVEIYETKLTHEDQRYLMQFDLNVIRHIEKLDQGKLLKPELFQRSADGKKLTLLTSNLDEFSQNEWFKQGFDKVTEFDLRTSINQEVVEELKKNTQGMVSIDFKREQKEFMTQLSNFGFNVTLNGAKYKKRTTWHNSDIEMVVCKGYEPDFFNKKAISQVKKFVFDNADIDKFANSNLAKLCNAELDPINGSMLSHGMLTKLRAARFEVKKVDNVTFDENSKAEQFEGVLKSLEFKEVTIKNHPAKSYTAPSLLKLMINKTLHVVNQKHKPHDRDRKLIMNHLITLKVNNTQHAPMTMAYCAEKQELTLYKGYSVKHILDEQFFLELKKLRFAASFDQFLKDNPQVFQKQVVVQAFGFSFTEQEKNSIENLNCVDGGIDFVVPQFTMVDFSEDIDLIKAEVINEIKPVMQNLKYDFQKELALLSLEINTAEAIRQNVVIDPETKIDVPPAELAVQEAVQEEDDQMWARFVYFREKCVEVANRLTEAAYQAEVFV</sequence>
<reference evidence="1" key="1">
    <citation type="submission" date="2015-07" db="EMBL/GenBank/DDBJ databases">
        <title>Adaptation to a free-living lifestyle via gene acquisitions in the diplomonad Trepomonas sp. PC1.</title>
        <authorList>
            <person name="Xu F."/>
            <person name="Jerlstrom-Hultqvist J."/>
            <person name="Kolisko M."/>
            <person name="Simpson A.G.B."/>
            <person name="Roger A.J."/>
            <person name="Svard S.G."/>
            <person name="Andersson J.O."/>
        </authorList>
    </citation>
    <scope>NUCLEOTIDE SEQUENCE</scope>
    <source>
        <strain evidence="1">PC1</strain>
    </source>
</reference>
<gene>
    <name evidence="1" type="ORF">TPC1_30271</name>
</gene>
<evidence type="ECO:0000313" key="1">
    <source>
        <dbReference type="EMBL" id="JAP90234.1"/>
    </source>
</evidence>